<sequence length="795" mass="88358">MSDYFDTGNDELLKIFYLEAEQQVEKLEQNVLAMEEDPSDKEAIDEIFRAAHTIKGGAATVQMSELAEFTHAVEDLLDEIRADKIIATSEIVDAILRGIDVVKAMLEERKNGSIYNEDVSELKSTLSRLAQKNTPKKTPAPTTPTLSSSTLQGSSTSMAQANSGPSQQITEHDLDEMREQVRLTTNGEIAYRVRVEFDESNPMNSVGGIQIFAVLKKMGQILRTFPDFDSLYEDQFFPFVDYYLLSHLDPTHIEQKSAMSDVTLSISAQNIDNLSFSNSANQNFSESVHATEDLSTQESLEVSPQSTPGNSNNSPKKAPPKKASEQTQIIRVDSKRIDILLNLVSEIVITKGTFNQISSQFNSALNNFYAYRNYLNAQSKTFVEVFLEQLERVQQGTLTLNDLRKFVTAPSHMNDLQTQFDGVESELKSSMTKFRAITTDLARTTGELHNAVLKIRMVPVDQVFQRFPRLVRDLAKNLHKNVRLEIIGGETEMDKIVTEELFDPLMHCVRNSMDHGLETPEIRLAAGKPEQGTLTLRASNQGNMVVIEISDDGAGINVDAVKAKAMERGILAPGKIISNQEAFHLIMEPGFSTAKQITDISGRGVGLDVVKKSIEKLNGEITIWSEYGKGSTFTIKLPLTLAIIQGLMVRVADSIYVIPITSVLESFRVKPEVIMYLDGYEVFNVREDVVSILRLSKLFQLPSKKENDYHFIVVVGTEEKKIGLMVDSLIGEEDVVIKPLRDQYTSTPGVAGATILGDGSVSLIVDVGQLLTLGLNQEIKEREVAQDQDTTLEEI</sequence>
<reference evidence="19" key="1">
    <citation type="submission" date="2020-03" db="EMBL/GenBank/DDBJ databases">
        <title>Spirochaetal bacteria isolated from arthropods constitute a novel genus Entomospira genus novum within the order Spirochaetales.</title>
        <authorList>
            <person name="Grana-Miraglia L."/>
            <person name="Sikutova S."/>
            <person name="Fingerle V."/>
            <person name="Sing A."/>
            <person name="Castillo-Ramirez S."/>
            <person name="Margos G."/>
            <person name="Rudolf I."/>
        </authorList>
    </citation>
    <scope>NUCLEOTIDE SEQUENCE</scope>
    <source>
        <strain evidence="19">BR208</strain>
    </source>
</reference>
<protein>
    <recommendedName>
        <fullName evidence="4">Chemotaxis protein CheA</fullName>
        <ecNumber evidence="3">2.7.13.3</ecNumber>
    </recommendedName>
</protein>
<dbReference type="PROSITE" id="PS50109">
    <property type="entry name" value="HIS_KIN"/>
    <property type="match status" value="1"/>
</dbReference>
<dbReference type="PANTHER" id="PTHR43395:SF10">
    <property type="entry name" value="CHEMOTAXIS PROTEIN CHEA"/>
    <property type="match status" value="1"/>
</dbReference>
<evidence type="ECO:0000256" key="15">
    <source>
        <dbReference type="SAM" id="MobiDB-lite"/>
    </source>
</evidence>
<dbReference type="Pfam" id="PF01627">
    <property type="entry name" value="Hpt"/>
    <property type="match status" value="1"/>
</dbReference>
<organism evidence="19 20">
    <name type="scientific">Entomospira nematocerorum</name>
    <dbReference type="NCBI Taxonomy" id="2719987"/>
    <lineage>
        <taxon>Bacteria</taxon>
        <taxon>Pseudomonadati</taxon>
        <taxon>Spirochaetota</taxon>
        <taxon>Spirochaetia</taxon>
        <taxon>Spirochaetales</taxon>
        <taxon>Spirochaetaceae</taxon>
        <taxon>Entomospira</taxon>
    </lineage>
</organism>
<keyword evidence="20" id="KW-1185">Reference proteome</keyword>
<dbReference type="Gene3D" id="2.30.30.40">
    <property type="entry name" value="SH3 Domains"/>
    <property type="match status" value="1"/>
</dbReference>
<dbReference type="Gene3D" id="3.30.565.10">
    <property type="entry name" value="Histidine kinase-like ATPase, C-terminal domain"/>
    <property type="match status" value="1"/>
</dbReference>
<evidence type="ECO:0000259" key="16">
    <source>
        <dbReference type="PROSITE" id="PS50109"/>
    </source>
</evidence>
<dbReference type="SMART" id="SM00387">
    <property type="entry name" value="HATPase_c"/>
    <property type="match status" value="1"/>
</dbReference>
<keyword evidence="5" id="KW-0963">Cytoplasm</keyword>
<dbReference type="Proteomes" id="UP000752013">
    <property type="component" value="Unassembled WGS sequence"/>
</dbReference>
<gene>
    <name evidence="19" type="ORF">HCT46_02965</name>
</gene>
<dbReference type="InterPro" id="IPR036097">
    <property type="entry name" value="HisK_dim/P_sf"/>
</dbReference>
<keyword evidence="6" id="KW-0145">Chemotaxis</keyword>
<dbReference type="Gene3D" id="1.10.287.560">
    <property type="entry name" value="Histidine kinase CheA-like, homodimeric domain"/>
    <property type="match status" value="1"/>
</dbReference>
<evidence type="ECO:0000256" key="11">
    <source>
        <dbReference type="ARBA" id="ARBA00022840"/>
    </source>
</evidence>
<evidence type="ECO:0000313" key="20">
    <source>
        <dbReference type="Proteomes" id="UP000752013"/>
    </source>
</evidence>
<dbReference type="GO" id="GO:0005737">
    <property type="term" value="C:cytoplasm"/>
    <property type="evidence" value="ECO:0007669"/>
    <property type="project" value="UniProtKB-SubCell"/>
</dbReference>
<feature type="compositionally biased region" description="Polar residues" evidence="15">
    <location>
        <begin position="295"/>
        <end position="309"/>
    </location>
</feature>
<feature type="domain" description="HPt" evidence="18">
    <location>
        <begin position="5"/>
        <end position="109"/>
    </location>
</feature>
<dbReference type="SUPFAM" id="SSF55874">
    <property type="entry name" value="ATPase domain of HSP90 chaperone/DNA topoisomerase II/histidine kinase"/>
    <property type="match status" value="1"/>
</dbReference>
<feature type="domain" description="Histidine kinase" evidence="16">
    <location>
        <begin position="398"/>
        <end position="641"/>
    </location>
</feature>
<feature type="region of interest" description="Disordered" evidence="15">
    <location>
        <begin position="295"/>
        <end position="327"/>
    </location>
</feature>
<dbReference type="EC" id="2.7.13.3" evidence="3"/>
<evidence type="ECO:0000256" key="4">
    <source>
        <dbReference type="ARBA" id="ARBA00021495"/>
    </source>
</evidence>
<dbReference type="PRINTS" id="PR00344">
    <property type="entry name" value="BCTRLSENSOR"/>
</dbReference>
<dbReference type="EMBL" id="JAATLK010000001">
    <property type="protein sequence ID" value="NIZ46876.1"/>
    <property type="molecule type" value="Genomic_DNA"/>
</dbReference>
<keyword evidence="11" id="KW-0067">ATP-binding</keyword>
<dbReference type="FunFam" id="3.30.565.10:FF:000016">
    <property type="entry name" value="Chemotaxis protein CheA, putative"/>
    <property type="match status" value="1"/>
</dbReference>
<dbReference type="InterPro" id="IPR037052">
    <property type="entry name" value="CheA-like_P2_sf"/>
</dbReference>
<dbReference type="RefSeq" id="WP_167703320.1">
    <property type="nucleotide sequence ID" value="NZ_CP118168.1"/>
</dbReference>
<dbReference type="InterPro" id="IPR004105">
    <property type="entry name" value="CheA-like_dim"/>
</dbReference>
<evidence type="ECO:0000256" key="14">
    <source>
        <dbReference type="PROSITE-ProRule" id="PRU00110"/>
    </source>
</evidence>
<feature type="compositionally biased region" description="Low complexity" evidence="15">
    <location>
        <begin position="136"/>
        <end position="157"/>
    </location>
</feature>
<evidence type="ECO:0000256" key="8">
    <source>
        <dbReference type="ARBA" id="ARBA00022679"/>
    </source>
</evidence>
<evidence type="ECO:0000256" key="5">
    <source>
        <dbReference type="ARBA" id="ARBA00022490"/>
    </source>
</evidence>
<evidence type="ECO:0000256" key="1">
    <source>
        <dbReference type="ARBA" id="ARBA00000085"/>
    </source>
</evidence>
<evidence type="ECO:0000256" key="12">
    <source>
        <dbReference type="ARBA" id="ARBA00023012"/>
    </source>
</evidence>
<evidence type="ECO:0000256" key="7">
    <source>
        <dbReference type="ARBA" id="ARBA00022553"/>
    </source>
</evidence>
<evidence type="ECO:0000256" key="6">
    <source>
        <dbReference type="ARBA" id="ARBA00022500"/>
    </source>
</evidence>
<dbReference type="PROSITE" id="PS50894">
    <property type="entry name" value="HPT"/>
    <property type="match status" value="1"/>
</dbReference>
<dbReference type="Gene3D" id="3.30.70.1110">
    <property type="entry name" value="Histidine kinase CheA-like, P2 response regulator-binding domain"/>
    <property type="match status" value="1"/>
</dbReference>
<dbReference type="SMART" id="SM00073">
    <property type="entry name" value="HPT"/>
    <property type="match status" value="1"/>
</dbReference>
<dbReference type="GO" id="GO:0006935">
    <property type="term" value="P:chemotaxis"/>
    <property type="evidence" value="ECO:0007669"/>
    <property type="project" value="UniProtKB-KW"/>
</dbReference>
<dbReference type="Pfam" id="PF01584">
    <property type="entry name" value="CheW"/>
    <property type="match status" value="1"/>
</dbReference>
<evidence type="ECO:0000256" key="3">
    <source>
        <dbReference type="ARBA" id="ARBA00012438"/>
    </source>
</evidence>
<name>A0A968KSY4_9SPIO</name>
<evidence type="ECO:0000259" key="17">
    <source>
        <dbReference type="PROSITE" id="PS50851"/>
    </source>
</evidence>
<keyword evidence="10" id="KW-0418">Kinase</keyword>
<dbReference type="PANTHER" id="PTHR43395">
    <property type="entry name" value="SENSOR HISTIDINE KINASE CHEA"/>
    <property type="match status" value="1"/>
</dbReference>
<proteinExistence type="predicted"/>
<keyword evidence="8" id="KW-0808">Transferase</keyword>
<dbReference type="SUPFAM" id="SSF47384">
    <property type="entry name" value="Homodimeric domain of signal transducing histidine kinase"/>
    <property type="match status" value="1"/>
</dbReference>
<dbReference type="SMART" id="SM01231">
    <property type="entry name" value="H-kinase_dim"/>
    <property type="match status" value="1"/>
</dbReference>
<evidence type="ECO:0000256" key="10">
    <source>
        <dbReference type="ARBA" id="ARBA00022777"/>
    </source>
</evidence>
<evidence type="ECO:0000256" key="9">
    <source>
        <dbReference type="ARBA" id="ARBA00022741"/>
    </source>
</evidence>
<dbReference type="Gene3D" id="1.20.120.160">
    <property type="entry name" value="HPT domain"/>
    <property type="match status" value="1"/>
</dbReference>
<dbReference type="GO" id="GO:0000155">
    <property type="term" value="F:phosphorelay sensor kinase activity"/>
    <property type="evidence" value="ECO:0007669"/>
    <property type="project" value="InterPro"/>
</dbReference>
<evidence type="ECO:0000313" key="19">
    <source>
        <dbReference type="EMBL" id="NIZ46876.1"/>
    </source>
</evidence>
<dbReference type="FunFam" id="2.30.30.40:FF:000048">
    <property type="entry name" value="Chemotaxis protein CheA, putative"/>
    <property type="match status" value="1"/>
</dbReference>
<dbReference type="Pfam" id="PF07194">
    <property type="entry name" value="P2"/>
    <property type="match status" value="1"/>
</dbReference>
<dbReference type="InterPro" id="IPR051315">
    <property type="entry name" value="Bact_Chemotaxis_CheA"/>
</dbReference>
<dbReference type="Pfam" id="PF02518">
    <property type="entry name" value="HATPase_c"/>
    <property type="match status" value="1"/>
</dbReference>
<dbReference type="InterPro" id="IPR004358">
    <property type="entry name" value="Sig_transdc_His_kin-like_C"/>
</dbReference>
<comment type="function">
    <text evidence="13">Involved in the transmission of sensory signals from the chemoreceptors to the flagellar motors. CheA is autophosphorylated; it can transfer its phosphate group to either CheB or CheY.</text>
</comment>
<dbReference type="CDD" id="cd00731">
    <property type="entry name" value="CheA_reg"/>
    <property type="match status" value="1"/>
</dbReference>
<dbReference type="InterPro" id="IPR005467">
    <property type="entry name" value="His_kinase_dom"/>
</dbReference>
<dbReference type="SMART" id="SM00260">
    <property type="entry name" value="CheW"/>
    <property type="match status" value="1"/>
</dbReference>
<dbReference type="InterPro" id="IPR035891">
    <property type="entry name" value="CheY-binding_CheA"/>
</dbReference>
<dbReference type="InterPro" id="IPR003594">
    <property type="entry name" value="HATPase_dom"/>
</dbReference>
<accession>A0A968KSY4</accession>
<dbReference type="CDD" id="cd00088">
    <property type="entry name" value="HPT"/>
    <property type="match status" value="1"/>
</dbReference>
<feature type="domain" description="CheW-like" evidence="17">
    <location>
        <begin position="643"/>
        <end position="776"/>
    </location>
</feature>
<dbReference type="SUPFAM" id="SSF47226">
    <property type="entry name" value="Histidine-containing phosphotransfer domain, HPT domain"/>
    <property type="match status" value="1"/>
</dbReference>
<comment type="subcellular location">
    <subcellularLocation>
        <location evidence="2">Cytoplasm</location>
    </subcellularLocation>
</comment>
<dbReference type="InterPro" id="IPR010808">
    <property type="entry name" value="CheA_P2-bd"/>
</dbReference>
<dbReference type="AlphaFoldDB" id="A0A968KSY4"/>
<feature type="region of interest" description="Disordered" evidence="15">
    <location>
        <begin position="131"/>
        <end position="171"/>
    </location>
</feature>
<feature type="modified residue" description="Phosphohistidine" evidence="14">
    <location>
        <position position="52"/>
    </location>
</feature>
<dbReference type="Pfam" id="PF02895">
    <property type="entry name" value="H-kinase_dim"/>
    <property type="match status" value="1"/>
</dbReference>
<evidence type="ECO:0000256" key="13">
    <source>
        <dbReference type="ARBA" id="ARBA00035100"/>
    </source>
</evidence>
<evidence type="ECO:0000256" key="2">
    <source>
        <dbReference type="ARBA" id="ARBA00004496"/>
    </source>
</evidence>
<comment type="caution">
    <text evidence="19">The sequence shown here is derived from an EMBL/GenBank/DDBJ whole genome shotgun (WGS) entry which is preliminary data.</text>
</comment>
<feature type="compositionally biased region" description="Polar residues" evidence="15">
    <location>
        <begin position="158"/>
        <end position="169"/>
    </location>
</feature>
<dbReference type="InterPro" id="IPR008207">
    <property type="entry name" value="Sig_transdc_His_kin_Hpt_dom"/>
</dbReference>
<keyword evidence="12" id="KW-0902">Two-component regulatory system</keyword>
<dbReference type="SUPFAM" id="SSF55052">
    <property type="entry name" value="CheY-binding domain of CheA"/>
    <property type="match status" value="1"/>
</dbReference>
<dbReference type="InterPro" id="IPR036061">
    <property type="entry name" value="CheW-like_dom_sf"/>
</dbReference>
<dbReference type="InterPro" id="IPR036890">
    <property type="entry name" value="HATPase_C_sf"/>
</dbReference>
<keyword evidence="9" id="KW-0547">Nucleotide-binding</keyword>
<keyword evidence="7 14" id="KW-0597">Phosphoprotein</keyword>
<dbReference type="CDD" id="cd16916">
    <property type="entry name" value="HATPase_CheA-like"/>
    <property type="match status" value="1"/>
</dbReference>
<evidence type="ECO:0000259" key="18">
    <source>
        <dbReference type="PROSITE" id="PS50894"/>
    </source>
</evidence>
<dbReference type="InterPro" id="IPR002545">
    <property type="entry name" value="CheW-lke_dom"/>
</dbReference>
<dbReference type="InterPro" id="IPR036641">
    <property type="entry name" value="HPT_dom_sf"/>
</dbReference>
<dbReference type="InterPro" id="IPR037006">
    <property type="entry name" value="CheA-like_homodim_sf"/>
</dbReference>
<dbReference type="PROSITE" id="PS50851">
    <property type="entry name" value="CHEW"/>
    <property type="match status" value="1"/>
</dbReference>
<dbReference type="SUPFAM" id="SSF50341">
    <property type="entry name" value="CheW-like"/>
    <property type="match status" value="1"/>
</dbReference>
<dbReference type="GO" id="GO:0005524">
    <property type="term" value="F:ATP binding"/>
    <property type="evidence" value="ECO:0007669"/>
    <property type="project" value="UniProtKB-KW"/>
</dbReference>
<comment type="catalytic activity">
    <reaction evidence="1">
        <text>ATP + protein L-histidine = ADP + protein N-phospho-L-histidine.</text>
        <dbReference type="EC" id="2.7.13.3"/>
    </reaction>
</comment>